<name>A0AAW4PJY6_9EURY</name>
<dbReference type="PROSITE" id="PS50113">
    <property type="entry name" value="PAC"/>
    <property type="match status" value="2"/>
</dbReference>
<dbReference type="InterPro" id="IPR011006">
    <property type="entry name" value="CheY-like_superfamily"/>
</dbReference>
<evidence type="ECO:0000259" key="7">
    <source>
        <dbReference type="PROSITE" id="PS50109"/>
    </source>
</evidence>
<dbReference type="NCBIfam" id="TIGR00229">
    <property type="entry name" value="sensory_box"/>
    <property type="match status" value="2"/>
</dbReference>
<dbReference type="CDD" id="cd00075">
    <property type="entry name" value="HATPase"/>
    <property type="match status" value="1"/>
</dbReference>
<dbReference type="InterPro" id="IPR000014">
    <property type="entry name" value="PAS"/>
</dbReference>
<dbReference type="Pfam" id="PF00072">
    <property type="entry name" value="Response_reg"/>
    <property type="match status" value="1"/>
</dbReference>
<dbReference type="SMART" id="SM00091">
    <property type="entry name" value="PAS"/>
    <property type="match status" value="4"/>
</dbReference>
<dbReference type="SMART" id="SM00086">
    <property type="entry name" value="PAC"/>
    <property type="match status" value="2"/>
</dbReference>
<dbReference type="SUPFAM" id="SSF55874">
    <property type="entry name" value="ATPase domain of HSP90 chaperone/DNA topoisomerase II/histidine kinase"/>
    <property type="match status" value="1"/>
</dbReference>
<dbReference type="SMART" id="SM00065">
    <property type="entry name" value="GAF"/>
    <property type="match status" value="1"/>
</dbReference>
<dbReference type="CDD" id="cd00156">
    <property type="entry name" value="REC"/>
    <property type="match status" value="1"/>
</dbReference>
<dbReference type="PROSITE" id="PS50110">
    <property type="entry name" value="RESPONSE_REGULATORY"/>
    <property type="match status" value="1"/>
</dbReference>
<dbReference type="Pfam" id="PF08448">
    <property type="entry name" value="PAS_4"/>
    <property type="match status" value="2"/>
</dbReference>
<dbReference type="Gene3D" id="1.10.287.130">
    <property type="match status" value="1"/>
</dbReference>
<evidence type="ECO:0000313" key="11">
    <source>
        <dbReference type="EMBL" id="MBX0298298.1"/>
    </source>
</evidence>
<dbReference type="SUPFAM" id="SSF55781">
    <property type="entry name" value="GAF domain-like"/>
    <property type="match status" value="1"/>
</dbReference>
<protein>
    <recommendedName>
        <fullName evidence="2">histidine kinase</fullName>
        <ecNumber evidence="2">2.7.13.3</ecNumber>
    </recommendedName>
</protein>
<keyword evidence="4" id="KW-0808">Transferase</keyword>
<dbReference type="PRINTS" id="PR00344">
    <property type="entry name" value="BCTRLSENSOR"/>
</dbReference>
<dbReference type="SMART" id="SM00388">
    <property type="entry name" value="HisKA"/>
    <property type="match status" value="1"/>
</dbReference>
<dbReference type="Gene3D" id="3.40.50.2300">
    <property type="match status" value="1"/>
</dbReference>
<dbReference type="Pfam" id="PF00512">
    <property type="entry name" value="HisKA"/>
    <property type="match status" value="1"/>
</dbReference>
<keyword evidence="12" id="KW-1185">Reference proteome</keyword>
<evidence type="ECO:0000256" key="6">
    <source>
        <dbReference type="PROSITE-ProRule" id="PRU00169"/>
    </source>
</evidence>
<reference evidence="11 12" key="1">
    <citation type="submission" date="2021-06" db="EMBL/GenBank/DDBJ databases">
        <title>Halomicroarcula sp. a new haloarchaeum isolated from saline soil.</title>
        <authorList>
            <person name="Duran-Viseras A."/>
            <person name="Sanchez-Porro C."/>
            <person name="Ventosa A."/>
        </authorList>
    </citation>
    <scope>NUCLEOTIDE SEQUENCE [LARGE SCALE GENOMIC DNA]</scope>
    <source>
        <strain evidence="11 12">F27</strain>
    </source>
</reference>
<dbReference type="GO" id="GO:0000155">
    <property type="term" value="F:phosphorelay sensor kinase activity"/>
    <property type="evidence" value="ECO:0007669"/>
    <property type="project" value="InterPro"/>
</dbReference>
<accession>A0AAW4PJY6</accession>
<evidence type="ECO:0000256" key="3">
    <source>
        <dbReference type="ARBA" id="ARBA00022553"/>
    </source>
</evidence>
<dbReference type="RefSeq" id="WP_220582874.1">
    <property type="nucleotide sequence ID" value="NZ_RKLT01000051.1"/>
</dbReference>
<dbReference type="Gene3D" id="3.30.565.10">
    <property type="entry name" value="Histidine kinase-like ATPase, C-terminal domain"/>
    <property type="match status" value="1"/>
</dbReference>
<dbReference type="InterPro" id="IPR013656">
    <property type="entry name" value="PAS_4"/>
</dbReference>
<dbReference type="PROSITE" id="PS50112">
    <property type="entry name" value="PAS"/>
    <property type="match status" value="1"/>
</dbReference>
<dbReference type="InterPro" id="IPR003661">
    <property type="entry name" value="HisK_dim/P_dom"/>
</dbReference>
<evidence type="ECO:0000256" key="1">
    <source>
        <dbReference type="ARBA" id="ARBA00000085"/>
    </source>
</evidence>
<comment type="caution">
    <text evidence="11">The sequence shown here is derived from an EMBL/GenBank/DDBJ whole genome shotgun (WGS) entry which is preliminary data.</text>
</comment>
<dbReference type="CDD" id="cd00130">
    <property type="entry name" value="PAS"/>
    <property type="match status" value="3"/>
</dbReference>
<dbReference type="EC" id="2.7.13.3" evidence="2"/>
<dbReference type="SUPFAM" id="SSF52172">
    <property type="entry name" value="CheY-like"/>
    <property type="match status" value="1"/>
</dbReference>
<dbReference type="InterPro" id="IPR036097">
    <property type="entry name" value="HisK_dim/P_sf"/>
</dbReference>
<dbReference type="Gene3D" id="3.30.450.20">
    <property type="entry name" value="PAS domain"/>
    <property type="match status" value="4"/>
</dbReference>
<dbReference type="PANTHER" id="PTHR43304">
    <property type="entry name" value="PHYTOCHROME-LIKE PROTEIN CPH1"/>
    <property type="match status" value="1"/>
</dbReference>
<feature type="domain" description="PAC" evidence="10">
    <location>
        <begin position="473"/>
        <end position="525"/>
    </location>
</feature>
<dbReference type="Gene3D" id="3.30.450.40">
    <property type="match status" value="1"/>
</dbReference>
<proteinExistence type="predicted"/>
<dbReference type="InterPro" id="IPR036890">
    <property type="entry name" value="HATPase_C_sf"/>
</dbReference>
<dbReference type="InterPro" id="IPR004358">
    <property type="entry name" value="Sig_transdc_His_kin-like_C"/>
</dbReference>
<organism evidence="11 12">
    <name type="scientific">Haloarcula nitratireducens</name>
    <dbReference type="NCBI Taxonomy" id="2487749"/>
    <lineage>
        <taxon>Archaea</taxon>
        <taxon>Methanobacteriati</taxon>
        <taxon>Methanobacteriota</taxon>
        <taxon>Stenosarchaea group</taxon>
        <taxon>Halobacteria</taxon>
        <taxon>Halobacteriales</taxon>
        <taxon>Haloarculaceae</taxon>
        <taxon>Haloarcula</taxon>
    </lineage>
</organism>
<feature type="domain" description="PAC" evidence="10">
    <location>
        <begin position="344"/>
        <end position="396"/>
    </location>
</feature>
<dbReference type="InterPro" id="IPR003018">
    <property type="entry name" value="GAF"/>
</dbReference>
<evidence type="ECO:0000256" key="5">
    <source>
        <dbReference type="ARBA" id="ARBA00022777"/>
    </source>
</evidence>
<dbReference type="AlphaFoldDB" id="A0AAW4PJY6"/>
<feature type="modified residue" description="4-aspartylphosphate" evidence="6">
    <location>
        <position position="61"/>
    </location>
</feature>
<dbReference type="InterPro" id="IPR005467">
    <property type="entry name" value="His_kinase_dom"/>
</dbReference>
<dbReference type="Pfam" id="PF02518">
    <property type="entry name" value="HATPase_c"/>
    <property type="match status" value="1"/>
</dbReference>
<dbReference type="Pfam" id="PF13188">
    <property type="entry name" value="PAS_8"/>
    <property type="match status" value="1"/>
</dbReference>
<dbReference type="SUPFAM" id="SSF55785">
    <property type="entry name" value="PYP-like sensor domain (PAS domain)"/>
    <property type="match status" value="4"/>
</dbReference>
<sequence length="1017" mass="113394">MSTGFSDTIRVLHIDDEPDFAELTSEFLERTDDRLIVESAATVRDGLERLAHGSFDCLVSDYDMPGQTGIEFLETVREDDPDLPFILFTGKGSEEVASEAISAGVTDYLQKEGGTDQYAVLANRITNAVGHYRSRQLVERSETRLREIVDSLPHPLYVVDEEGQLLLANETQAAIHDLSVDELEGTHVTDVLDGPAAKQLRDAIADVVETGTATRIAALDVPDADGERHVYESRLLPYDIVDTDKQAVLGIATDITDRRQRECELEQTRERMQLALAETDSIIFEIDCATDEVVRHGAYSDFFDLESGDAPTWTEHLTQVVHPDDRDEFIRFYRQLTAGDRDRGELEYRTDPELGSVNWIRDTVFIEEGDDRDARQVLGIARDVTDHKERELELQRAERQYQAIFHDPNILVGLIDTDGTVLDINETAMDYVEMLHEDVIGMPFWETAWFDHSASLQEEVKTWVDRAMDGEYVEFETDLVRPTGEPYTVEGVFRPVTNDDGEVVSLIISDREVTEQKEYERVLERTNALLSTLFETLPIGVIAEDEERNVVAINEQLVDLFDFPGTPDELRGADCTRLVEEVSDMVVDPDGFVEQIDHLVAECGPVRNDEVALQDGRTFSWSYHPIELPEEAGHLWVYRDITAQKTREDRLAALNETTRELMAADTREAVAEIGVQAARNILGMDANAIHLYDDERAALVPVAASAAGQELVGDPPTFTGGDSIAWRVYESGEALALDDVHEDPDIYNLDSPVQSEYHLPLGERGILIACSDESEAFAQHDIVLGEILASNVATALGQVEQTEQLREREQELTRQNDRLEEFASVVSHDLQNPLQVAEGRLKLVQEECESEHLDAIERALSRMDALIENLLTLAREGNRVQELAVLELSTLATNCWQNVDTADATLQPNTEQIIRADEGQLKQLLENLIRNAVEHGGDDVTVTIGDLRDGFYVADDGPGIPPAERDAVFEAGYSTSDTGTGFGLRIVKQVVEAHGWEMTITESDAGGAQVELTSLSV</sequence>
<dbReference type="SMART" id="SM00448">
    <property type="entry name" value="REC"/>
    <property type="match status" value="1"/>
</dbReference>
<dbReference type="InterPro" id="IPR052162">
    <property type="entry name" value="Sensor_kinase/Photoreceptor"/>
</dbReference>
<dbReference type="SUPFAM" id="SSF47384">
    <property type="entry name" value="Homodimeric domain of signal transducing histidine kinase"/>
    <property type="match status" value="1"/>
</dbReference>
<dbReference type="InterPro" id="IPR029016">
    <property type="entry name" value="GAF-like_dom_sf"/>
</dbReference>
<evidence type="ECO:0000313" key="12">
    <source>
        <dbReference type="Proteomes" id="UP001430455"/>
    </source>
</evidence>
<dbReference type="EMBL" id="RKLT01000051">
    <property type="protein sequence ID" value="MBX0298298.1"/>
    <property type="molecule type" value="Genomic_DNA"/>
</dbReference>
<keyword evidence="3 6" id="KW-0597">Phosphoprotein</keyword>
<evidence type="ECO:0000259" key="10">
    <source>
        <dbReference type="PROSITE" id="PS50113"/>
    </source>
</evidence>
<evidence type="ECO:0000259" key="8">
    <source>
        <dbReference type="PROSITE" id="PS50110"/>
    </source>
</evidence>
<feature type="domain" description="Response regulatory" evidence="8">
    <location>
        <begin position="10"/>
        <end position="126"/>
    </location>
</feature>
<evidence type="ECO:0000256" key="2">
    <source>
        <dbReference type="ARBA" id="ARBA00012438"/>
    </source>
</evidence>
<dbReference type="SMART" id="SM00387">
    <property type="entry name" value="HATPase_c"/>
    <property type="match status" value="1"/>
</dbReference>
<dbReference type="InterPro" id="IPR003594">
    <property type="entry name" value="HATPase_dom"/>
</dbReference>
<evidence type="ECO:0000256" key="4">
    <source>
        <dbReference type="ARBA" id="ARBA00022679"/>
    </source>
</evidence>
<comment type="catalytic activity">
    <reaction evidence="1">
        <text>ATP + protein L-histidine = ADP + protein N-phospho-L-histidine.</text>
        <dbReference type="EC" id="2.7.13.3"/>
    </reaction>
</comment>
<dbReference type="Proteomes" id="UP001430455">
    <property type="component" value="Unassembled WGS sequence"/>
</dbReference>
<dbReference type="CDD" id="cd00082">
    <property type="entry name" value="HisKA"/>
    <property type="match status" value="1"/>
</dbReference>
<feature type="domain" description="Histidine kinase" evidence="7">
    <location>
        <begin position="825"/>
        <end position="1013"/>
    </location>
</feature>
<dbReference type="PROSITE" id="PS50109">
    <property type="entry name" value="HIS_KIN"/>
    <property type="match status" value="1"/>
</dbReference>
<gene>
    <name evidence="11" type="ORF">EGH23_25915</name>
</gene>
<feature type="domain" description="PAS" evidence="9">
    <location>
        <begin position="141"/>
        <end position="211"/>
    </location>
</feature>
<evidence type="ECO:0000259" key="9">
    <source>
        <dbReference type="PROSITE" id="PS50112"/>
    </source>
</evidence>
<dbReference type="PANTHER" id="PTHR43304:SF1">
    <property type="entry name" value="PAC DOMAIN-CONTAINING PROTEIN"/>
    <property type="match status" value="1"/>
</dbReference>
<dbReference type="InterPro" id="IPR000700">
    <property type="entry name" value="PAS-assoc_C"/>
</dbReference>
<dbReference type="InterPro" id="IPR001789">
    <property type="entry name" value="Sig_transdc_resp-reg_receiver"/>
</dbReference>
<keyword evidence="5" id="KW-0418">Kinase</keyword>
<dbReference type="InterPro" id="IPR001610">
    <property type="entry name" value="PAC"/>
</dbReference>
<dbReference type="Pfam" id="PF13185">
    <property type="entry name" value="GAF_2"/>
    <property type="match status" value="1"/>
</dbReference>
<dbReference type="InterPro" id="IPR035965">
    <property type="entry name" value="PAS-like_dom_sf"/>
</dbReference>